<sequence>MHSAQKLRVILSVVWSFVSTTSTRLHRDAGVGVGAGAGELQVSCLFSYSLPGSRCNPDIQASATPPDNKEPPFPPSVSLLLSRSFHLSYCLFSRARSLRLQDDIRPLQTTDSATASLASILPTVWPVARSVCIRSLVSHFCFSQAPLPPPARDPLVPTLALQFKALTLLFGVRLIIEWTHFLAHCGTRTDGFPTERLFQFHLLFSSAASTGFEQGMCGSKDPWPLEPNSHDMRRKVDLSQLILFVRTFGVAVITS</sequence>
<keyword evidence="1" id="KW-0732">Signal</keyword>
<evidence type="ECO:0000313" key="3">
    <source>
        <dbReference type="Proteomes" id="UP000784294"/>
    </source>
</evidence>
<feature type="chain" id="PRO_5019279996" description="Secreted protein" evidence="1">
    <location>
        <begin position="21"/>
        <end position="255"/>
    </location>
</feature>
<evidence type="ECO:0008006" key="4">
    <source>
        <dbReference type="Google" id="ProtNLM"/>
    </source>
</evidence>
<evidence type="ECO:0000313" key="2">
    <source>
        <dbReference type="EMBL" id="VEL12664.1"/>
    </source>
</evidence>
<evidence type="ECO:0000256" key="1">
    <source>
        <dbReference type="SAM" id="SignalP"/>
    </source>
</evidence>
<proteinExistence type="predicted"/>
<dbReference type="Proteomes" id="UP000784294">
    <property type="component" value="Unassembled WGS sequence"/>
</dbReference>
<name>A0A448WIM2_9PLAT</name>
<reference evidence="2" key="1">
    <citation type="submission" date="2018-11" db="EMBL/GenBank/DDBJ databases">
        <authorList>
            <consortium name="Pathogen Informatics"/>
        </authorList>
    </citation>
    <scope>NUCLEOTIDE SEQUENCE</scope>
</reference>
<gene>
    <name evidence="2" type="ORF">PXEA_LOCUS6104</name>
</gene>
<dbReference type="AlphaFoldDB" id="A0A448WIM2"/>
<keyword evidence="3" id="KW-1185">Reference proteome</keyword>
<protein>
    <recommendedName>
        <fullName evidence="4">Secreted protein</fullName>
    </recommendedName>
</protein>
<feature type="signal peptide" evidence="1">
    <location>
        <begin position="1"/>
        <end position="20"/>
    </location>
</feature>
<dbReference type="EMBL" id="CAAALY010015436">
    <property type="protein sequence ID" value="VEL12664.1"/>
    <property type="molecule type" value="Genomic_DNA"/>
</dbReference>
<accession>A0A448WIM2</accession>
<comment type="caution">
    <text evidence="2">The sequence shown here is derived from an EMBL/GenBank/DDBJ whole genome shotgun (WGS) entry which is preliminary data.</text>
</comment>
<organism evidence="2 3">
    <name type="scientific">Protopolystoma xenopodis</name>
    <dbReference type="NCBI Taxonomy" id="117903"/>
    <lineage>
        <taxon>Eukaryota</taxon>
        <taxon>Metazoa</taxon>
        <taxon>Spiralia</taxon>
        <taxon>Lophotrochozoa</taxon>
        <taxon>Platyhelminthes</taxon>
        <taxon>Monogenea</taxon>
        <taxon>Polyopisthocotylea</taxon>
        <taxon>Polystomatidea</taxon>
        <taxon>Polystomatidae</taxon>
        <taxon>Protopolystoma</taxon>
    </lineage>
</organism>